<name>A0A383AJF4_9ZZZZ</name>
<dbReference type="AlphaFoldDB" id="A0A383AJF4"/>
<evidence type="ECO:0000313" key="2">
    <source>
        <dbReference type="EMBL" id="SVE08046.1"/>
    </source>
</evidence>
<sequence>ANITLKIDNPKFIAKFLSFSMSLFWTLEALSHGYFMTPLN</sequence>
<evidence type="ECO:0000256" key="1">
    <source>
        <dbReference type="SAM" id="Phobius"/>
    </source>
</evidence>
<feature type="transmembrane region" description="Helical" evidence="1">
    <location>
        <begin position="12"/>
        <end position="35"/>
    </location>
</feature>
<organism evidence="2">
    <name type="scientific">marine metagenome</name>
    <dbReference type="NCBI Taxonomy" id="408172"/>
    <lineage>
        <taxon>unclassified sequences</taxon>
        <taxon>metagenomes</taxon>
        <taxon>ecological metagenomes</taxon>
    </lineage>
</organism>
<reference evidence="2" key="1">
    <citation type="submission" date="2018-05" db="EMBL/GenBank/DDBJ databases">
        <authorList>
            <person name="Lanie J.A."/>
            <person name="Ng W.-L."/>
            <person name="Kazmierczak K.M."/>
            <person name="Andrzejewski T.M."/>
            <person name="Davidsen T.M."/>
            <person name="Wayne K.J."/>
            <person name="Tettelin H."/>
            <person name="Glass J.I."/>
            <person name="Rusch D."/>
            <person name="Podicherti R."/>
            <person name="Tsui H.-C.T."/>
            <person name="Winkler M.E."/>
        </authorList>
    </citation>
    <scope>NUCLEOTIDE SEQUENCE</scope>
</reference>
<proteinExistence type="predicted"/>
<dbReference type="EMBL" id="UINC01192750">
    <property type="protein sequence ID" value="SVE08046.1"/>
    <property type="molecule type" value="Genomic_DNA"/>
</dbReference>
<keyword evidence="1" id="KW-1133">Transmembrane helix</keyword>
<protein>
    <submittedName>
        <fullName evidence="2">Uncharacterized protein</fullName>
    </submittedName>
</protein>
<gene>
    <name evidence="2" type="ORF">METZ01_LOCUS460900</name>
</gene>
<feature type="non-terminal residue" evidence="2">
    <location>
        <position position="1"/>
    </location>
</feature>
<keyword evidence="1" id="KW-0812">Transmembrane</keyword>
<accession>A0A383AJF4</accession>
<keyword evidence="1" id="KW-0472">Membrane</keyword>